<gene>
    <name evidence="3" type="ORF">FF011L_07400</name>
</gene>
<feature type="chain" id="PRO_5021894834" description="Squalene cyclase C-terminal domain-containing protein" evidence="1">
    <location>
        <begin position="35"/>
        <end position="385"/>
    </location>
</feature>
<feature type="domain" description="Squalene cyclase C-terminal" evidence="2">
    <location>
        <begin position="77"/>
        <end position="234"/>
    </location>
</feature>
<feature type="signal peptide" evidence="1">
    <location>
        <begin position="1"/>
        <end position="34"/>
    </location>
</feature>
<dbReference type="Gene3D" id="1.50.10.20">
    <property type="match status" value="3"/>
</dbReference>
<sequence length="385" mass="41341" precursor="true">MPASRLARRSNLFPILFAATGLLAIAGFGPAASAQTVTEAGAASSENARQEAVLAGMEYLKTKGQNPDGSFSGSTGAAVTALCVSAILENRPHAISDPAVVKGLEFLKQNVRKDGGIYAAGSKHRNYETCVAVQTFKLANNKGQYDDVLKQADRFLRGLQWDEGEGIETSDTAYGGAGYGSHNRPDLSNTSFMIEALRELGADENDPAIQKALVFVSRTQNLESDKNDTPFAAKINDGGFYYTPAAGGQSQANQTANGGLRSYGSMTYAGLKSMIYAGLDKDDPRVAAALRFISDNYSLESNPGMGAAGLYYYYHTFAKSLALADMETLKTSDGKTHNWRQDLTETLKAAQREDGSWVNEQNARWMESDANLVTAYALLALSQLK</sequence>
<dbReference type="EMBL" id="CP036262">
    <property type="protein sequence ID" value="QDS92004.1"/>
    <property type="molecule type" value="Genomic_DNA"/>
</dbReference>
<reference evidence="3 4" key="1">
    <citation type="submission" date="2019-02" db="EMBL/GenBank/DDBJ databases">
        <title>Deep-cultivation of Planctomycetes and their phenomic and genomic characterization uncovers novel biology.</title>
        <authorList>
            <person name="Wiegand S."/>
            <person name="Jogler M."/>
            <person name="Boedeker C."/>
            <person name="Pinto D."/>
            <person name="Vollmers J."/>
            <person name="Rivas-Marin E."/>
            <person name="Kohn T."/>
            <person name="Peeters S.H."/>
            <person name="Heuer A."/>
            <person name="Rast P."/>
            <person name="Oberbeckmann S."/>
            <person name="Bunk B."/>
            <person name="Jeske O."/>
            <person name="Meyerdierks A."/>
            <person name="Storesund J.E."/>
            <person name="Kallscheuer N."/>
            <person name="Luecker S."/>
            <person name="Lage O.M."/>
            <person name="Pohl T."/>
            <person name="Merkel B.J."/>
            <person name="Hornburger P."/>
            <person name="Mueller R.-W."/>
            <person name="Bruemmer F."/>
            <person name="Labrenz M."/>
            <person name="Spormann A.M."/>
            <person name="Op den Camp H."/>
            <person name="Overmann J."/>
            <person name="Amann R."/>
            <person name="Jetten M.S.M."/>
            <person name="Mascher T."/>
            <person name="Medema M.H."/>
            <person name="Devos D.P."/>
            <person name="Kaster A.-K."/>
            <person name="Ovreas L."/>
            <person name="Rohde M."/>
            <person name="Galperin M.Y."/>
            <person name="Jogler C."/>
        </authorList>
    </citation>
    <scope>NUCLEOTIDE SEQUENCE [LARGE SCALE GENOMIC DNA]</scope>
    <source>
        <strain evidence="3 4">FF011L</strain>
    </source>
</reference>
<dbReference type="SUPFAM" id="SSF48239">
    <property type="entry name" value="Terpenoid cyclases/Protein prenyltransferases"/>
    <property type="match status" value="1"/>
</dbReference>
<accession>A0A517MAU9</accession>
<dbReference type="InterPro" id="IPR008930">
    <property type="entry name" value="Terpenoid_cyclase/PrenylTrfase"/>
</dbReference>
<dbReference type="RefSeq" id="WP_145350167.1">
    <property type="nucleotide sequence ID" value="NZ_CP036262.1"/>
</dbReference>
<evidence type="ECO:0000313" key="4">
    <source>
        <dbReference type="Proteomes" id="UP000320672"/>
    </source>
</evidence>
<proteinExistence type="predicted"/>
<evidence type="ECO:0000259" key="2">
    <source>
        <dbReference type="Pfam" id="PF13243"/>
    </source>
</evidence>
<dbReference type="InterPro" id="IPR032696">
    <property type="entry name" value="SQ_cyclase_C"/>
</dbReference>
<organism evidence="3 4">
    <name type="scientific">Roseimaritima multifibrata</name>
    <dbReference type="NCBI Taxonomy" id="1930274"/>
    <lineage>
        <taxon>Bacteria</taxon>
        <taxon>Pseudomonadati</taxon>
        <taxon>Planctomycetota</taxon>
        <taxon>Planctomycetia</taxon>
        <taxon>Pirellulales</taxon>
        <taxon>Pirellulaceae</taxon>
        <taxon>Roseimaritima</taxon>
    </lineage>
</organism>
<dbReference type="Proteomes" id="UP000320672">
    <property type="component" value="Chromosome"/>
</dbReference>
<keyword evidence="1" id="KW-0732">Signal</keyword>
<dbReference type="Pfam" id="PF13243">
    <property type="entry name" value="SQHop_cyclase_C"/>
    <property type="match status" value="1"/>
</dbReference>
<protein>
    <recommendedName>
        <fullName evidence="2">Squalene cyclase C-terminal domain-containing protein</fullName>
    </recommendedName>
</protein>
<name>A0A517MAU9_9BACT</name>
<dbReference type="CDD" id="cd00688">
    <property type="entry name" value="ISOPREN_C2_like"/>
    <property type="match status" value="1"/>
</dbReference>
<keyword evidence="4" id="KW-1185">Reference proteome</keyword>
<evidence type="ECO:0000256" key="1">
    <source>
        <dbReference type="SAM" id="SignalP"/>
    </source>
</evidence>
<dbReference type="AlphaFoldDB" id="A0A517MAU9"/>
<evidence type="ECO:0000313" key="3">
    <source>
        <dbReference type="EMBL" id="QDS92004.1"/>
    </source>
</evidence>
<dbReference type="OrthoDB" id="179940at2"/>
<dbReference type="KEGG" id="rml:FF011L_07400"/>